<dbReference type="EMBL" id="CP136898">
    <property type="protein sequence ID" value="WOL20182.1"/>
    <property type="molecule type" value="Genomic_DNA"/>
</dbReference>
<feature type="transmembrane region" description="Helical" evidence="7">
    <location>
        <begin position="240"/>
        <end position="259"/>
    </location>
</feature>
<feature type="transmembrane region" description="Helical" evidence="7">
    <location>
        <begin position="184"/>
        <end position="203"/>
    </location>
</feature>
<dbReference type="PANTHER" id="PTHR46285">
    <property type="entry name" value="PROTEINASE INHIBITOR I4, SERPIN (DUF716)-RELATED"/>
    <property type="match status" value="1"/>
</dbReference>
<dbReference type="Pfam" id="PF04819">
    <property type="entry name" value="DUF716"/>
    <property type="match status" value="1"/>
</dbReference>
<keyword evidence="3 7" id="KW-0812">Transmembrane</keyword>
<feature type="transmembrane region" description="Helical" evidence="7">
    <location>
        <begin position="94"/>
        <end position="111"/>
    </location>
</feature>
<dbReference type="InterPro" id="IPR006904">
    <property type="entry name" value="DUF716"/>
</dbReference>
<name>A0AAQ3L6F1_9LILI</name>
<evidence type="ECO:0000256" key="5">
    <source>
        <dbReference type="ARBA" id="ARBA00023136"/>
    </source>
</evidence>
<evidence type="ECO:0000256" key="7">
    <source>
        <dbReference type="SAM" id="Phobius"/>
    </source>
</evidence>
<proteinExistence type="inferred from homology"/>
<protein>
    <submittedName>
        <fullName evidence="8">Transmembrane protein 45B-like</fullName>
    </submittedName>
</protein>
<evidence type="ECO:0000256" key="3">
    <source>
        <dbReference type="ARBA" id="ARBA00022692"/>
    </source>
</evidence>
<dbReference type="PANTHER" id="PTHR46285:SF3">
    <property type="entry name" value="PROTEINASE INHIBITOR I4, SERPIN (DUF716)"/>
    <property type="match status" value="1"/>
</dbReference>
<feature type="transmembrane region" description="Helical" evidence="7">
    <location>
        <begin position="152"/>
        <end position="172"/>
    </location>
</feature>
<feature type="transmembrane region" description="Helical" evidence="7">
    <location>
        <begin position="51"/>
        <end position="74"/>
    </location>
</feature>
<evidence type="ECO:0000256" key="2">
    <source>
        <dbReference type="ARBA" id="ARBA00006948"/>
    </source>
</evidence>
<keyword evidence="5 7" id="KW-0472">Membrane</keyword>
<gene>
    <name evidence="8" type="ORF">Cni_G28985</name>
</gene>
<keyword evidence="4 7" id="KW-1133">Transmembrane helix</keyword>
<feature type="transmembrane region" description="Helical" evidence="7">
    <location>
        <begin position="12"/>
        <end position="30"/>
    </location>
</feature>
<evidence type="ECO:0000256" key="6">
    <source>
        <dbReference type="SAM" id="MobiDB-lite"/>
    </source>
</evidence>
<evidence type="ECO:0000256" key="4">
    <source>
        <dbReference type="ARBA" id="ARBA00022989"/>
    </source>
</evidence>
<dbReference type="GO" id="GO:0016020">
    <property type="term" value="C:membrane"/>
    <property type="evidence" value="ECO:0007669"/>
    <property type="project" value="UniProtKB-SubCell"/>
</dbReference>
<feature type="transmembrane region" description="Helical" evidence="7">
    <location>
        <begin position="123"/>
        <end position="140"/>
    </location>
</feature>
<evidence type="ECO:0000313" key="8">
    <source>
        <dbReference type="EMBL" id="WOL20182.1"/>
    </source>
</evidence>
<organism evidence="8 9">
    <name type="scientific">Canna indica</name>
    <name type="common">Indian-shot</name>
    <dbReference type="NCBI Taxonomy" id="4628"/>
    <lineage>
        <taxon>Eukaryota</taxon>
        <taxon>Viridiplantae</taxon>
        <taxon>Streptophyta</taxon>
        <taxon>Embryophyta</taxon>
        <taxon>Tracheophyta</taxon>
        <taxon>Spermatophyta</taxon>
        <taxon>Magnoliopsida</taxon>
        <taxon>Liliopsida</taxon>
        <taxon>Zingiberales</taxon>
        <taxon>Cannaceae</taxon>
        <taxon>Canna</taxon>
    </lineage>
</organism>
<comment type="similarity">
    <text evidence="2">Belongs to the TMEM45 family.</text>
</comment>
<feature type="compositionally biased region" description="Basic and acidic residues" evidence="6">
    <location>
        <begin position="288"/>
        <end position="299"/>
    </location>
</feature>
<keyword evidence="9" id="KW-1185">Reference proteome</keyword>
<dbReference type="Proteomes" id="UP001327560">
    <property type="component" value="Chromosome 9"/>
</dbReference>
<sequence>MGSLVGHVAPGLGFLVIGLWHLVSHIRLFCINPDTYVASPWFPSSFIHRHLELILIIFGCLASISMELVIGPAAHQPFDPDGTIPVNHLHNFEHATISLTLLIYAAFAIVFDRVKLRLCDEMAMLLGAAAFAQELLLFHLHSTDHMGVEGQFHWLLQLVVAVSLATTILGIWRPRSFPVSFVRSASIAFQGVWFIYMGCALWTPGLIPKGCFMNLEVGHYVVRCQTKAALNRAKSLVNLQFSWCMVAMAVFSVSLYLFLTKLYPEKPQYEPLGKETVTEEEMEAPLESQEKTTESRLLA</sequence>
<evidence type="ECO:0000256" key="1">
    <source>
        <dbReference type="ARBA" id="ARBA00004141"/>
    </source>
</evidence>
<comment type="subcellular location">
    <subcellularLocation>
        <location evidence="1">Membrane</location>
        <topology evidence="1">Multi-pass membrane protein</topology>
    </subcellularLocation>
</comment>
<accession>A0AAQ3L6F1</accession>
<reference evidence="8 9" key="1">
    <citation type="submission" date="2023-10" db="EMBL/GenBank/DDBJ databases">
        <title>Chromosome-scale genome assembly provides insights into flower coloration mechanisms of Canna indica.</title>
        <authorList>
            <person name="Li C."/>
        </authorList>
    </citation>
    <scope>NUCLEOTIDE SEQUENCE [LARGE SCALE GENOMIC DNA]</scope>
    <source>
        <tissue evidence="8">Flower</tissue>
    </source>
</reference>
<dbReference type="AlphaFoldDB" id="A0AAQ3L6F1"/>
<evidence type="ECO:0000313" key="9">
    <source>
        <dbReference type="Proteomes" id="UP001327560"/>
    </source>
</evidence>
<feature type="region of interest" description="Disordered" evidence="6">
    <location>
        <begin position="274"/>
        <end position="299"/>
    </location>
</feature>